<evidence type="ECO:0008006" key="3">
    <source>
        <dbReference type="Google" id="ProtNLM"/>
    </source>
</evidence>
<organism evidence="1 2">
    <name type="scientific">Sphingobacterium multivorum</name>
    <dbReference type="NCBI Taxonomy" id="28454"/>
    <lineage>
        <taxon>Bacteria</taxon>
        <taxon>Pseudomonadati</taxon>
        <taxon>Bacteroidota</taxon>
        <taxon>Sphingobacteriia</taxon>
        <taxon>Sphingobacteriales</taxon>
        <taxon>Sphingobacteriaceae</taxon>
        <taxon>Sphingobacterium</taxon>
    </lineage>
</organism>
<gene>
    <name evidence="1" type="ORF">NCTC11343_03414</name>
</gene>
<evidence type="ECO:0000313" key="2">
    <source>
        <dbReference type="Proteomes" id="UP000251241"/>
    </source>
</evidence>
<evidence type="ECO:0000313" key="1">
    <source>
        <dbReference type="EMBL" id="SPZ88309.1"/>
    </source>
</evidence>
<dbReference type="RefSeq" id="WP_112375244.1">
    <property type="nucleotide sequence ID" value="NZ_CP069793.1"/>
</dbReference>
<sequence>MLNRIKEKYRLNACLGISFRQDASSLSFRYCKVKLEKDQLEIEDTWEVDDWELIANNKYKDTPVALHLDSRQILIKETAPMDLDEERLKTIFPSYDADRFYYGQLQGETKQWVAFVRKDYIVEMIDRFAVSGYQVIKVFIGPFVLDAILGQINSYGDAYTFDGHSIRIGAENKQWQEYRYGQEFESRFALKIGDHPIKPQYVTAYATAFSTLMAGYVPEYGLLIPEVEEQRKSWLEKQKFNVNLLILVAVFFLLLLANTFLFSHYYQENMTLGDRVNSQQSTVQDLGKLEGGIKSNEQLLAELGWNGGVSKAWLLDQIGYSIRQFTQISLAQIQVNPQSKGLGNTVIQQADQIIIKGNSPTLEMLNLWLRELKNNPWIAKVSIEEYGNKQLDETMDAFTIKINYNDKVEGN</sequence>
<accession>A0A2X2L2U0</accession>
<dbReference type="EMBL" id="UAUU01000009">
    <property type="protein sequence ID" value="SPZ88309.1"/>
    <property type="molecule type" value="Genomic_DNA"/>
</dbReference>
<proteinExistence type="predicted"/>
<name>A0A2X2L2U0_SPHMU</name>
<dbReference type="AlphaFoldDB" id="A0A2X2L2U0"/>
<dbReference type="GeneID" id="97183279"/>
<reference evidence="1 2" key="1">
    <citation type="submission" date="2018-06" db="EMBL/GenBank/DDBJ databases">
        <authorList>
            <consortium name="Pathogen Informatics"/>
            <person name="Doyle S."/>
        </authorList>
    </citation>
    <scope>NUCLEOTIDE SEQUENCE [LARGE SCALE GENOMIC DNA]</scope>
    <source>
        <strain evidence="1 2">NCTC11343</strain>
    </source>
</reference>
<dbReference type="Proteomes" id="UP000251241">
    <property type="component" value="Unassembled WGS sequence"/>
</dbReference>
<protein>
    <recommendedName>
        <fullName evidence="3">Fimbrial assembly protein (PilN)</fullName>
    </recommendedName>
</protein>